<keyword evidence="2" id="KW-1185">Reference proteome</keyword>
<evidence type="ECO:0000313" key="2">
    <source>
        <dbReference type="Proteomes" id="UP000309174"/>
    </source>
</evidence>
<dbReference type="AlphaFoldDB" id="A0A5C4JJB2"/>
<sequence length="89" mass="9000">MATLDRTNLSTVAQDAALEVLAEAEFPSGLFELLFALLLVLSPGSVGLMQPAAAVSAAAGLGNQAFGGGSAATLRSQGRARDRQAQQQG</sequence>
<proteinExistence type="predicted"/>
<dbReference type="RefSeq" id="WP_138643399.1">
    <property type="nucleotide sequence ID" value="NZ_VCKW01000007.1"/>
</dbReference>
<dbReference type="EMBL" id="VCKW01000007">
    <property type="protein sequence ID" value="TMR06908.1"/>
    <property type="molecule type" value="Genomic_DNA"/>
</dbReference>
<name>A0A5C4JJB2_9ACTN</name>
<gene>
    <name evidence="1" type="ORF">ETD83_02485</name>
</gene>
<accession>A0A5C4JJB2</accession>
<evidence type="ECO:0000313" key="1">
    <source>
        <dbReference type="EMBL" id="TMR06908.1"/>
    </source>
</evidence>
<dbReference type="Proteomes" id="UP000309174">
    <property type="component" value="Unassembled WGS sequence"/>
</dbReference>
<protein>
    <submittedName>
        <fullName evidence="1">Uncharacterized protein</fullName>
    </submittedName>
</protein>
<organism evidence="1 2">
    <name type="scientific">Actinomadura soli</name>
    <dbReference type="NCBI Taxonomy" id="2508997"/>
    <lineage>
        <taxon>Bacteria</taxon>
        <taxon>Bacillati</taxon>
        <taxon>Actinomycetota</taxon>
        <taxon>Actinomycetes</taxon>
        <taxon>Streptosporangiales</taxon>
        <taxon>Thermomonosporaceae</taxon>
        <taxon>Actinomadura</taxon>
    </lineage>
</organism>
<comment type="caution">
    <text evidence="1">The sequence shown here is derived from an EMBL/GenBank/DDBJ whole genome shotgun (WGS) entry which is preliminary data.</text>
</comment>
<reference evidence="1 2" key="1">
    <citation type="submission" date="2019-05" db="EMBL/GenBank/DDBJ databases">
        <title>Draft genome sequence of Actinomadura sp. 14C53.</title>
        <authorList>
            <person name="Saricaoglu S."/>
            <person name="Isik K."/>
        </authorList>
    </citation>
    <scope>NUCLEOTIDE SEQUENCE [LARGE SCALE GENOMIC DNA]</scope>
    <source>
        <strain evidence="1 2">14C53</strain>
    </source>
</reference>